<dbReference type="InterPro" id="IPR003346">
    <property type="entry name" value="Transposase_20"/>
</dbReference>
<dbReference type="Pfam" id="PF01548">
    <property type="entry name" value="DEDD_Tnp_IS110"/>
    <property type="match status" value="1"/>
</dbReference>
<dbReference type="EMBL" id="CP022426">
    <property type="protein sequence ID" value="ATP07731.1"/>
    <property type="molecule type" value="Genomic_DNA"/>
</dbReference>
<dbReference type="EMBL" id="CP022426">
    <property type="protein sequence ID" value="ATP08679.1"/>
    <property type="molecule type" value="Genomic_DNA"/>
</dbReference>
<evidence type="ECO:0000313" key="4">
    <source>
        <dbReference type="EMBL" id="ATP08679.1"/>
    </source>
</evidence>
<evidence type="ECO:0000259" key="1">
    <source>
        <dbReference type="Pfam" id="PF01548"/>
    </source>
</evidence>
<sequence length="341" mass="37121">MATIALFGLDIGKHSFHLVGQDANGKPVFKRQFTRSSLIHYLAQHPACRIVMEACCGAHWLARQLAGFGHQVQLIAPQYVRPFVTGNKNDFLDAHAICEAASRPSMRYVGVKTPEQQASSALHRLREARIADRVQTANQIHALLLEFGIVLPLGARGIKQVPDIVMNASADLPHAARRILSAQYEHYRYLAELIAGLDSQIGAQAKADALTSRLMTIPGIGPITASQLAADAGNAQSYGSARHFAASLGLVPRQHSTGGKSKLLGISKRGDKSLRRLLVQCARVVMQNAAKWQSAVAQWTQQLMTRRHSNVVACALANKLARIVWAVLVKGEEYRPNPNAA</sequence>
<evidence type="ECO:0000313" key="5">
    <source>
        <dbReference type="Proteomes" id="UP000222916"/>
    </source>
</evidence>
<proteinExistence type="predicted"/>
<dbReference type="AlphaFoldDB" id="A0A2D1QBF7"/>
<organism evidence="3 5">
    <name type="scientific">Aeromonas salmonicida subsp. pectinolytica 34mel</name>
    <dbReference type="NCBI Taxonomy" id="1324960"/>
    <lineage>
        <taxon>Bacteria</taxon>
        <taxon>Pseudomonadati</taxon>
        <taxon>Pseudomonadota</taxon>
        <taxon>Gammaproteobacteria</taxon>
        <taxon>Aeromonadales</taxon>
        <taxon>Aeromonadaceae</taxon>
        <taxon>Aeromonas</taxon>
    </lineage>
</organism>
<dbReference type="GO" id="GO:0004803">
    <property type="term" value="F:transposase activity"/>
    <property type="evidence" value="ECO:0007669"/>
    <property type="project" value="InterPro"/>
</dbReference>
<dbReference type="NCBIfam" id="NF033542">
    <property type="entry name" value="transpos_IS110"/>
    <property type="match status" value="1"/>
</dbReference>
<dbReference type="Pfam" id="PF02371">
    <property type="entry name" value="Transposase_20"/>
    <property type="match status" value="1"/>
</dbReference>
<reference evidence="5" key="2">
    <citation type="journal article" date="2018" name="BMC Genomics">
        <title>The complete and fully assembled genome sequence of Aeromonas salmonicida subsp. pectinolytica and its comparative analysis with other Aeromonas species: investigation of the mobilome in environmental and pathogenic strains.</title>
        <authorList>
            <person name="Pfeiffer F."/>
            <person name="Zamora-Lagos M.A."/>
            <person name="Blettinger M."/>
            <person name="Yeroslaviz A."/>
            <person name="Dahl A."/>
            <person name="Gruber S."/>
            <person name="Habermann B.H."/>
        </authorList>
    </citation>
    <scope>NUCLEOTIDE SEQUENCE [LARGE SCALE GENOMIC DNA]</scope>
    <source>
        <strain evidence="5">34mel</strain>
    </source>
</reference>
<gene>
    <name evidence="3" type="ORF">Asalp_04790</name>
    <name evidence="4" type="ORF">Asalp_14700</name>
</gene>
<dbReference type="Proteomes" id="UP000222916">
    <property type="component" value="Chromosome"/>
</dbReference>
<evidence type="ECO:0000259" key="2">
    <source>
        <dbReference type="Pfam" id="PF02371"/>
    </source>
</evidence>
<dbReference type="InterPro" id="IPR047650">
    <property type="entry name" value="Transpos_IS110"/>
</dbReference>
<dbReference type="InterPro" id="IPR002525">
    <property type="entry name" value="Transp_IS110-like_N"/>
</dbReference>
<accession>A0A2D1QBF7</accession>
<feature type="domain" description="Transposase IS116/IS110/IS902 C-terminal" evidence="2">
    <location>
        <begin position="212"/>
        <end position="292"/>
    </location>
</feature>
<reference evidence="3" key="1">
    <citation type="submission" date="2017-07" db="EMBL/GenBank/DDBJ databases">
        <title>The complete and fully assembled genome sequence of Aeromonas salmonicida subsp. pectolytica and its comparative analysis to other fully sequenced and assembled Aeromonas strains: deep investigation of the mobilome in environmental and pathogenic strains.</title>
        <authorList>
            <person name="Pfeiffer F."/>
            <person name="Zamora-Lagos M.-A."/>
            <person name="Blettinger M."/>
            <person name="Yeroslaviz A."/>
            <person name="Dahl A."/>
            <person name="Gruber S."/>
            <person name="Habermann B.H."/>
        </authorList>
    </citation>
    <scope>NUCLEOTIDE SEQUENCE</scope>
    <source>
        <strain evidence="3">34mel</strain>
    </source>
</reference>
<evidence type="ECO:0000313" key="3">
    <source>
        <dbReference type="EMBL" id="ATP07731.1"/>
    </source>
</evidence>
<dbReference type="RefSeq" id="WP_099368890.1">
    <property type="nucleotide sequence ID" value="NZ_CP022426.1"/>
</dbReference>
<protein>
    <submittedName>
        <fullName evidence="3">IS1328-type transposase ISAs24</fullName>
    </submittedName>
</protein>
<dbReference type="PANTHER" id="PTHR33055">
    <property type="entry name" value="TRANSPOSASE FOR INSERTION SEQUENCE ELEMENT IS1111A"/>
    <property type="match status" value="1"/>
</dbReference>
<dbReference type="GO" id="GO:0006313">
    <property type="term" value="P:DNA transposition"/>
    <property type="evidence" value="ECO:0007669"/>
    <property type="project" value="InterPro"/>
</dbReference>
<name>A0A2D1QBF7_AERSA</name>
<feature type="domain" description="Transposase IS110-like N-terminal" evidence="1">
    <location>
        <begin position="8"/>
        <end position="147"/>
    </location>
</feature>
<dbReference type="GO" id="GO:0003677">
    <property type="term" value="F:DNA binding"/>
    <property type="evidence" value="ECO:0007669"/>
    <property type="project" value="InterPro"/>
</dbReference>
<dbReference type="PANTHER" id="PTHR33055:SF3">
    <property type="entry name" value="PUTATIVE TRANSPOSASE FOR IS117-RELATED"/>
    <property type="match status" value="1"/>
</dbReference>